<feature type="compositionally biased region" description="Basic residues" evidence="1">
    <location>
        <begin position="1623"/>
        <end position="1633"/>
    </location>
</feature>
<feature type="region of interest" description="Disordered" evidence="1">
    <location>
        <begin position="1171"/>
        <end position="1191"/>
    </location>
</feature>
<comment type="caution">
    <text evidence="2">The sequence shown here is derived from an EMBL/GenBank/DDBJ whole genome shotgun (WGS) entry which is preliminary data.</text>
</comment>
<feature type="compositionally biased region" description="Basic and acidic residues" evidence="1">
    <location>
        <begin position="2029"/>
        <end position="2038"/>
    </location>
</feature>
<dbReference type="PROSITE" id="PS51038">
    <property type="entry name" value="BAH"/>
    <property type="match status" value="1"/>
</dbReference>
<feature type="compositionally biased region" description="Low complexity" evidence="1">
    <location>
        <begin position="228"/>
        <end position="242"/>
    </location>
</feature>
<feature type="region of interest" description="Disordered" evidence="1">
    <location>
        <begin position="736"/>
        <end position="932"/>
    </location>
</feature>
<dbReference type="EMBL" id="CAIIXF020000009">
    <property type="protein sequence ID" value="CAH1794220.1"/>
    <property type="molecule type" value="Genomic_DNA"/>
</dbReference>
<feature type="compositionally biased region" description="Polar residues" evidence="1">
    <location>
        <begin position="170"/>
        <end position="188"/>
    </location>
</feature>
<dbReference type="Gene3D" id="2.30.30.490">
    <property type="match status" value="1"/>
</dbReference>
<keyword evidence="3" id="KW-1185">Reference proteome</keyword>
<feature type="compositionally biased region" description="Basic and acidic residues" evidence="1">
    <location>
        <begin position="189"/>
        <end position="219"/>
    </location>
</feature>
<feature type="compositionally biased region" description="Polar residues" evidence="1">
    <location>
        <begin position="2142"/>
        <end position="2151"/>
    </location>
</feature>
<feature type="compositionally biased region" description="Low complexity" evidence="1">
    <location>
        <begin position="1645"/>
        <end position="1658"/>
    </location>
</feature>
<feature type="compositionally biased region" description="Low complexity" evidence="1">
    <location>
        <begin position="1802"/>
        <end position="1811"/>
    </location>
</feature>
<dbReference type="GO" id="GO:0003682">
    <property type="term" value="F:chromatin binding"/>
    <property type="evidence" value="ECO:0007669"/>
    <property type="project" value="InterPro"/>
</dbReference>
<feature type="compositionally biased region" description="Basic and acidic residues" evidence="1">
    <location>
        <begin position="795"/>
        <end position="817"/>
    </location>
</feature>
<dbReference type="InterPro" id="IPR056841">
    <property type="entry name" value="TNRC18_BAHCC1-like_SH3"/>
</dbReference>
<dbReference type="PANTHER" id="PTHR12505">
    <property type="entry name" value="PHD FINGER TRANSCRIPTION FACTOR"/>
    <property type="match status" value="1"/>
</dbReference>
<feature type="region of interest" description="Disordered" evidence="1">
    <location>
        <begin position="1414"/>
        <end position="1439"/>
    </location>
</feature>
<dbReference type="CDD" id="cd04714">
    <property type="entry name" value="BAH_BAHCC1"/>
    <property type="match status" value="1"/>
</dbReference>
<feature type="compositionally biased region" description="Basic and acidic residues" evidence="1">
    <location>
        <begin position="863"/>
        <end position="886"/>
    </location>
</feature>
<feature type="compositionally biased region" description="Acidic residues" evidence="1">
    <location>
        <begin position="2053"/>
        <end position="2069"/>
    </location>
</feature>
<dbReference type="SMART" id="SM00439">
    <property type="entry name" value="BAH"/>
    <property type="match status" value="1"/>
</dbReference>
<feature type="region of interest" description="Disordered" evidence="1">
    <location>
        <begin position="626"/>
        <end position="663"/>
    </location>
</feature>
<feature type="compositionally biased region" description="Basic and acidic residues" evidence="1">
    <location>
        <begin position="2152"/>
        <end position="2164"/>
    </location>
</feature>
<name>A0A8J1UP84_OWEFU</name>
<evidence type="ECO:0000256" key="1">
    <source>
        <dbReference type="SAM" id="MobiDB-lite"/>
    </source>
</evidence>
<feature type="compositionally biased region" description="Basic and acidic residues" evidence="1">
    <location>
        <begin position="258"/>
        <end position="280"/>
    </location>
</feature>
<feature type="compositionally biased region" description="Low complexity" evidence="1">
    <location>
        <begin position="769"/>
        <end position="787"/>
    </location>
</feature>
<feature type="compositionally biased region" description="Basic and acidic residues" evidence="1">
    <location>
        <begin position="1503"/>
        <end position="1514"/>
    </location>
</feature>
<feature type="compositionally biased region" description="Basic and acidic residues" evidence="1">
    <location>
        <begin position="840"/>
        <end position="853"/>
    </location>
</feature>
<dbReference type="InterPro" id="IPR001025">
    <property type="entry name" value="BAH_dom"/>
</dbReference>
<feature type="compositionally biased region" description="Low complexity" evidence="1">
    <location>
        <begin position="2173"/>
        <end position="2191"/>
    </location>
</feature>
<feature type="compositionally biased region" description="Polar residues" evidence="1">
    <location>
        <begin position="1561"/>
        <end position="1571"/>
    </location>
</feature>
<dbReference type="Pfam" id="PF01426">
    <property type="entry name" value="BAH"/>
    <property type="match status" value="1"/>
</dbReference>
<proteinExistence type="predicted"/>
<feature type="region of interest" description="Disordered" evidence="1">
    <location>
        <begin position="2029"/>
        <end position="2233"/>
    </location>
</feature>
<accession>A0A8J1UP84</accession>
<dbReference type="InterPro" id="IPR048924">
    <property type="entry name" value="BAHCC1-like_Tudor"/>
</dbReference>
<evidence type="ECO:0000313" key="2">
    <source>
        <dbReference type="EMBL" id="CAH1794220.1"/>
    </source>
</evidence>
<protein>
    <submittedName>
        <fullName evidence="2">Uncharacterized protein</fullName>
    </submittedName>
</protein>
<feature type="compositionally biased region" description="Basic and acidic residues" evidence="1">
    <location>
        <begin position="1550"/>
        <end position="1560"/>
    </location>
</feature>
<feature type="region of interest" description="Disordered" evidence="1">
    <location>
        <begin position="1070"/>
        <end position="1099"/>
    </location>
</feature>
<organism evidence="2 3">
    <name type="scientific">Owenia fusiformis</name>
    <name type="common">Polychaete worm</name>
    <dbReference type="NCBI Taxonomy" id="6347"/>
    <lineage>
        <taxon>Eukaryota</taxon>
        <taxon>Metazoa</taxon>
        <taxon>Spiralia</taxon>
        <taxon>Lophotrochozoa</taxon>
        <taxon>Annelida</taxon>
        <taxon>Polychaeta</taxon>
        <taxon>Sedentaria</taxon>
        <taxon>Canalipalpata</taxon>
        <taxon>Sabellida</taxon>
        <taxon>Oweniida</taxon>
        <taxon>Oweniidae</taxon>
        <taxon>Owenia</taxon>
    </lineage>
</organism>
<gene>
    <name evidence="2" type="ORF">OFUS_LOCUS18961</name>
</gene>
<feature type="region of interest" description="Disordered" evidence="1">
    <location>
        <begin position="1754"/>
        <end position="1812"/>
    </location>
</feature>
<feature type="compositionally biased region" description="Basic and acidic residues" evidence="1">
    <location>
        <begin position="2127"/>
        <end position="2140"/>
    </location>
</feature>
<feature type="compositionally biased region" description="Polar residues" evidence="1">
    <location>
        <begin position="755"/>
        <end position="766"/>
    </location>
</feature>
<evidence type="ECO:0000313" key="3">
    <source>
        <dbReference type="Proteomes" id="UP000749559"/>
    </source>
</evidence>
<feature type="compositionally biased region" description="Polar residues" evidence="1">
    <location>
        <begin position="1759"/>
        <end position="1775"/>
    </location>
</feature>
<reference evidence="2" key="1">
    <citation type="submission" date="2022-03" db="EMBL/GenBank/DDBJ databases">
        <authorList>
            <person name="Martin C."/>
        </authorList>
    </citation>
    <scope>NUCLEOTIDE SEQUENCE</scope>
</reference>
<feature type="compositionally biased region" description="Basic and acidic residues" evidence="1">
    <location>
        <begin position="2070"/>
        <end position="2094"/>
    </location>
</feature>
<feature type="compositionally biased region" description="Basic and acidic residues" evidence="1">
    <location>
        <begin position="1689"/>
        <end position="1703"/>
    </location>
</feature>
<feature type="compositionally biased region" description="Low complexity" evidence="1">
    <location>
        <begin position="887"/>
        <end position="907"/>
    </location>
</feature>
<feature type="region of interest" description="Disordered" evidence="1">
    <location>
        <begin position="1488"/>
        <end position="1723"/>
    </location>
</feature>
<dbReference type="Pfam" id="PF21744">
    <property type="entry name" value="BAHCC1-like_Tudor"/>
    <property type="match status" value="1"/>
</dbReference>
<dbReference type="PANTHER" id="PTHR12505:SF24">
    <property type="entry name" value="PROTEIN WINGED EYE"/>
    <property type="match status" value="1"/>
</dbReference>
<feature type="compositionally biased region" description="Basic and acidic residues" evidence="1">
    <location>
        <begin position="1414"/>
        <end position="1425"/>
    </location>
</feature>
<feature type="region of interest" description="Disordered" evidence="1">
    <location>
        <begin position="170"/>
        <end position="350"/>
    </location>
</feature>
<feature type="compositionally biased region" description="Basic and acidic residues" evidence="1">
    <location>
        <begin position="1634"/>
        <end position="1644"/>
    </location>
</feature>
<feature type="compositionally biased region" description="Basic and acidic residues" evidence="1">
    <location>
        <begin position="2103"/>
        <end position="2113"/>
    </location>
</feature>
<dbReference type="Proteomes" id="UP000749559">
    <property type="component" value="Unassembled WGS sequence"/>
</dbReference>
<feature type="compositionally biased region" description="Polar residues" evidence="1">
    <location>
        <begin position="532"/>
        <end position="543"/>
    </location>
</feature>
<feature type="region of interest" description="Disordered" evidence="1">
    <location>
        <begin position="522"/>
        <end position="609"/>
    </location>
</feature>
<dbReference type="Gene3D" id="2.30.30.140">
    <property type="match status" value="1"/>
</dbReference>
<dbReference type="InterPro" id="IPR052429">
    <property type="entry name" value="BAH_domain_protein"/>
</dbReference>
<sequence length="2402" mass="264687">MEGRPIADLPPLERARMMNSGISGSPHPTYIDTVNIGGLAIRPPGDLSRGSGSMYPGRMVPPQSPVPPSLHPAPQGYGTLGLPLGSSSEAAYKSALYPPGLHASWPATVSPSHLEAYRQYSLGQATMYQPFLSLLGADQLPAYNQSMTSSTYHRIYDLNKDMTTGAVASDVTQQRHISPATGKSAQLDKSSEKSQKHDFREKEKHESKSQRETGKEKQQSAHKQGASKTKTPANNTGKTGNNKKSDAISKNLNKNTRKLAESNSEKAENMRKSKNVDGYKSDSSAGVKSSESDVDVEVNVTDNSSTCSENSDDDNKPTVASRLIEANERLQSQNSIAMEDSQRRESQDSLTVNKVKDVGHGNIVKNNIPSNPINVKISAKNPPVDEGMEHVDSSNSETVNKNGTSIAKTAHYINDKGADAIKDCGSNDKLNIVCESDPPKVKTSGGRETILPKEKVDDVDDGSLSPRATPTNVATAVDSKAVVTMSGASTLLMPQYQAMYSYTQENKEGPLEGRRVHAPLYTPEVGTLPSPVLSTPTLSQSQSKSRDERKYRVYSPSQSDSCSMSSQGSPQSAQNAASPTVNTKGHFKRTPSDSYKLASPPSSVHNMPITDSKLDAKAGRELKPLSIATGGHLGPGSNHASPSTPHMPYRDIAQDPGKPPGSAKFLETSYTGFSPGSKTVVTTALPLDARRLLYQMGQSHALAAHGYLSPYEGLSPRLMTEEQRKRLAETNWYLNSPPLPIPHSAGSDGVVDLSTKATKPESSVSKAATMISTTTTTTGTSHTPKSTARATPIVKKQEEKRPIKRESRSSDGKKPEDILTTSGSGSIPVGIAVARQRQQTKTEKDNGRVEGEHSLSGLSSRRGSRDQSHDHGSHRDRTEHHRDQKELLTPTSRSSSSSLTADLSSNLIVTGGSTTSAPQWPPGSSDSADIRPSLIPSFYPGAGAQSLLHPALLPQYGSPSTAQGVDPTTRLPFTPPGGFKLAQDPMTGQIFFIPTNIESLDASRMWPYSTAPGLQQQYMVQHQQNALQHQEQQRNLEFVLAMQQHYQRIQHQQQAAHDLNVKQEVKDTVTTSQHNSTTTARSITTTTQQTTTSTTNSKSVATSMIPKTVKQELPIPAVVSLAQQPPAAPFLPPIPLPGHSYPFPYPPSNIPYLAFDPDIMPPIPGLKPPTKLPETPSVKCESGLQSRGTSPISVATTSATSKMTVAGKISPIKEKVKTELDVGSKTEEDNVVNAVVGSTKSEVIQDVKPKVDVQSHVEETPASVSDTVEEQINGGNENVEKVNEIETAERDDSASLHSKVNQNDVETTKDIDDDTIKSAHMLLDIQKTSEFNRQISRDSCGEKSHNLVDNMNDFSHRHSIKADSSTLLTPVSVKTEEMTSPGSMISPEISGLDNQFMDAADGLELLSALCEKRSAESESPQKSKMTETNQAKRIKLPRKLSKPITSFLKKESFGQYSPTVRCQSEGSEGMDAMELEMRMRLAELQKRYKEKQRQLSKLNSIKNRRESSDKESKRGQSRGPGRPKKRPFYSISTKKSKLEKPKDSNVQLDQKGKLKHDTPRKTNQSKDTTMSKSKKRPTNTKVKSTKLIQKRKWESSDSASSSDSEVEDVRFLFDDDEVEGPPKKKTPSKPKKPKLTEEKTKANDKVSTPQSKTTSTSSEKQKPMLSNSDKRKPGRPKKLTSEQGDSESDNGKKESNNWDDKNTSDTNTSPEQAKVATHIPLNEEWMRRRSERIFLSDASTPQISPPKMYNSAMGAALAQKNSRSPAWKIKTTSSRVKGVQEMTKKLKKKYSKQKVERDRNSSKGSSVGSKCSSKKSVSKVSVSLDADSSSSDDLPLSSLRNRPPVQELRSCIIQKDELRDCLSVLHFEDGLFYEGRVRAIEPPDVYGIVISGERGGRPHVMSQEELLRVAIMDVKPTHRSQLPEGRRVCAYWSQQFSCLYPGTVAKLSPNPHAKKNLIPVEFDDGDSGRIPIAHIRMLPQDMPIVSENPDPLDIIGKRRRRTASEDLLAEIKERKPSVSDTLTRYQAIEDKLQYEKSKRGPGRPPKRAKTDMDTIDENDSEDETNDDVFMEDRSKVESKEERLFGDKSESDRLWPKPHRRKSKDQNKARDRSSERKRHIPQPAKFVFNRDKDLLVGDDLLKNSSESDPTKSNNHDSMSKIRNSELSDDDSDSSDCSSTSSSSSSSFGSSSSSDDDSDSDCSSDNRHKVTMKTNEMSDQLDEPQQKSPQKDQSELVDYNAVYNVEQRRLWEWLGPCTKRPGMKGKAKKEFYKSIKRGPETLNVGDCAVFLSTGRAHLPYIGRIEGFWEGWGGNMVVRVKWFYHPEETKGGRKLSDLEGALYESPHMDENDIQTISHKCEVLKFKQYQLRKKICGPTWDNTDVYYLAGNYDPALRIIQTEPDVF</sequence>
<feature type="compositionally biased region" description="Low complexity" evidence="1">
    <location>
        <begin position="555"/>
        <end position="574"/>
    </location>
</feature>
<dbReference type="OrthoDB" id="6426227at2759"/>
<feature type="compositionally biased region" description="Polar residues" evidence="1">
    <location>
        <begin position="911"/>
        <end position="927"/>
    </location>
</feature>
<dbReference type="InterPro" id="IPR043151">
    <property type="entry name" value="BAH_sf"/>
</dbReference>
<dbReference type="Pfam" id="PF24912">
    <property type="entry name" value="SH3_TNRC18"/>
    <property type="match status" value="1"/>
</dbReference>